<evidence type="ECO:0000256" key="1">
    <source>
        <dbReference type="SAM" id="SignalP"/>
    </source>
</evidence>
<evidence type="ECO:0008006" key="4">
    <source>
        <dbReference type="Google" id="ProtNLM"/>
    </source>
</evidence>
<dbReference type="EMBL" id="JACCBF010000001">
    <property type="protein sequence ID" value="NYD31883.1"/>
    <property type="molecule type" value="Genomic_DNA"/>
</dbReference>
<gene>
    <name evidence="2" type="ORF">BJ958_003429</name>
</gene>
<feature type="signal peptide" evidence="1">
    <location>
        <begin position="1"/>
        <end position="27"/>
    </location>
</feature>
<sequence>MSRARRTAAAAVLTVAFAGAVVPGASADAPAPPSRAARACVSPPAPFHPSTASIPAIGRSARVVRVRRTASGAVGTPPVSKRGKWLMGLDPQALPGDGEGTVIMAAHTWPDGSALGNALLRSLRAGDRLELGNGSAVACYQVTQRKEYGAAKVPRRKAFRWWGPEQLVIVVCSGTRLGPGRWTHRTVWYATPVADGGVAG</sequence>
<dbReference type="Gene3D" id="2.40.260.10">
    <property type="entry name" value="Sortase"/>
    <property type="match status" value="1"/>
</dbReference>
<reference evidence="2 3" key="1">
    <citation type="submission" date="2020-07" db="EMBL/GenBank/DDBJ databases">
        <title>Sequencing the genomes of 1000 actinobacteria strains.</title>
        <authorList>
            <person name="Klenk H.-P."/>
        </authorList>
    </citation>
    <scope>NUCLEOTIDE SEQUENCE [LARGE SCALE GENOMIC DNA]</scope>
    <source>
        <strain evidence="2 3">DSM 19082</strain>
    </source>
</reference>
<dbReference type="SUPFAM" id="SSF63817">
    <property type="entry name" value="Sortase"/>
    <property type="match status" value="1"/>
</dbReference>
<accession>A0A852RAB3</accession>
<keyword evidence="3" id="KW-1185">Reference proteome</keyword>
<keyword evidence="1" id="KW-0732">Signal</keyword>
<organism evidence="2 3">
    <name type="scientific">Nocardioides kongjuensis</name>
    <dbReference type="NCBI Taxonomy" id="349522"/>
    <lineage>
        <taxon>Bacteria</taxon>
        <taxon>Bacillati</taxon>
        <taxon>Actinomycetota</taxon>
        <taxon>Actinomycetes</taxon>
        <taxon>Propionibacteriales</taxon>
        <taxon>Nocardioidaceae</taxon>
        <taxon>Nocardioides</taxon>
    </lineage>
</organism>
<evidence type="ECO:0000313" key="3">
    <source>
        <dbReference type="Proteomes" id="UP000582231"/>
    </source>
</evidence>
<dbReference type="Proteomes" id="UP000582231">
    <property type="component" value="Unassembled WGS sequence"/>
</dbReference>
<dbReference type="RefSeq" id="WP_179728137.1">
    <property type="nucleotide sequence ID" value="NZ_BAABEF010000001.1"/>
</dbReference>
<dbReference type="CDD" id="cd05829">
    <property type="entry name" value="Sortase_F"/>
    <property type="match status" value="1"/>
</dbReference>
<dbReference type="InterPro" id="IPR023365">
    <property type="entry name" value="Sortase_dom-sf"/>
</dbReference>
<evidence type="ECO:0000313" key="2">
    <source>
        <dbReference type="EMBL" id="NYD31883.1"/>
    </source>
</evidence>
<protein>
    <recommendedName>
        <fullName evidence="4">Class F sortase</fullName>
    </recommendedName>
</protein>
<name>A0A852RAB3_9ACTN</name>
<proteinExistence type="predicted"/>
<comment type="caution">
    <text evidence="2">The sequence shown here is derived from an EMBL/GenBank/DDBJ whole genome shotgun (WGS) entry which is preliminary data.</text>
</comment>
<dbReference type="InterPro" id="IPR042001">
    <property type="entry name" value="Sortase_F"/>
</dbReference>
<feature type="chain" id="PRO_5032798014" description="Class F sortase" evidence="1">
    <location>
        <begin position="28"/>
        <end position="200"/>
    </location>
</feature>
<dbReference type="AlphaFoldDB" id="A0A852RAB3"/>